<keyword evidence="10" id="KW-0443">Lipid metabolism</keyword>
<evidence type="ECO:0000256" key="10">
    <source>
        <dbReference type="ARBA" id="ARBA00023098"/>
    </source>
</evidence>
<evidence type="ECO:0000259" key="15">
    <source>
        <dbReference type="PROSITE" id="PS50095"/>
    </source>
</evidence>
<evidence type="ECO:0000256" key="1">
    <source>
        <dbReference type="ARBA" id="ARBA00001024"/>
    </source>
</evidence>
<proteinExistence type="inferred from homology"/>
<feature type="transmembrane region" description="Helical" evidence="14">
    <location>
        <begin position="685"/>
        <end position="705"/>
    </location>
</feature>
<evidence type="ECO:0000256" key="5">
    <source>
        <dbReference type="ARBA" id="ARBA00022525"/>
    </source>
</evidence>
<dbReference type="Proteomes" id="UP001148018">
    <property type="component" value="Unassembled WGS sequence"/>
</dbReference>
<reference evidence="16" key="1">
    <citation type="submission" date="2022-07" db="EMBL/GenBank/DDBJ databases">
        <title>Chromosome-level genome of Muraenolepis orangiensis.</title>
        <authorList>
            <person name="Kim J."/>
        </authorList>
    </citation>
    <scope>NUCLEOTIDE SEQUENCE</scope>
    <source>
        <strain evidence="16">KU_S4_2022</strain>
        <tissue evidence="16">Muscle</tissue>
    </source>
</reference>
<keyword evidence="9" id="KW-0442">Lipid degradation</keyword>
<dbReference type="GO" id="GO:0004465">
    <property type="term" value="F:lipoprotein lipase activity"/>
    <property type="evidence" value="ECO:0007669"/>
    <property type="project" value="InterPro"/>
</dbReference>
<organism evidence="16 17">
    <name type="scientific">Muraenolepis orangiensis</name>
    <name type="common">Patagonian moray cod</name>
    <dbReference type="NCBI Taxonomy" id="630683"/>
    <lineage>
        <taxon>Eukaryota</taxon>
        <taxon>Metazoa</taxon>
        <taxon>Chordata</taxon>
        <taxon>Craniata</taxon>
        <taxon>Vertebrata</taxon>
        <taxon>Euteleostomi</taxon>
        <taxon>Actinopterygii</taxon>
        <taxon>Neopterygii</taxon>
        <taxon>Teleostei</taxon>
        <taxon>Neoteleostei</taxon>
        <taxon>Acanthomorphata</taxon>
        <taxon>Zeiogadaria</taxon>
        <taxon>Gadariae</taxon>
        <taxon>Gadiformes</taxon>
        <taxon>Muraenolepidoidei</taxon>
        <taxon>Muraenolepididae</taxon>
        <taxon>Muraenolepis</taxon>
    </lineage>
</organism>
<dbReference type="InterPro" id="IPR000734">
    <property type="entry name" value="TAG_lipase"/>
</dbReference>
<dbReference type="PANTHER" id="PTHR11610">
    <property type="entry name" value="LIPASE"/>
    <property type="match status" value="1"/>
</dbReference>
<dbReference type="GO" id="GO:0008201">
    <property type="term" value="F:heparin binding"/>
    <property type="evidence" value="ECO:0007669"/>
    <property type="project" value="UniProtKB-KW"/>
</dbReference>
<dbReference type="GO" id="GO:0016042">
    <property type="term" value="P:lipid catabolic process"/>
    <property type="evidence" value="ECO:0007669"/>
    <property type="project" value="UniProtKB-KW"/>
</dbReference>
<dbReference type="SUPFAM" id="SSF53474">
    <property type="entry name" value="alpha/beta-Hydrolases"/>
    <property type="match status" value="2"/>
</dbReference>
<evidence type="ECO:0000313" key="16">
    <source>
        <dbReference type="EMBL" id="KAJ3603543.1"/>
    </source>
</evidence>
<dbReference type="OrthoDB" id="199913at2759"/>
<feature type="transmembrane region" description="Helical" evidence="14">
    <location>
        <begin position="6"/>
        <end position="23"/>
    </location>
</feature>
<evidence type="ECO:0000256" key="9">
    <source>
        <dbReference type="ARBA" id="ARBA00022963"/>
    </source>
</evidence>
<dbReference type="EC" id="3.1.1.3" evidence="4"/>
<dbReference type="PRINTS" id="PR00822">
    <property type="entry name" value="LIPOLIPASE"/>
</dbReference>
<keyword evidence="11" id="KW-0325">Glycoprotein</keyword>
<dbReference type="AlphaFoldDB" id="A0A9Q0EDF5"/>
<dbReference type="Gene3D" id="3.40.50.1820">
    <property type="entry name" value="alpha/beta hydrolase"/>
    <property type="match status" value="2"/>
</dbReference>
<dbReference type="InterPro" id="IPR049492">
    <property type="entry name" value="BD-FAE-like_dom"/>
</dbReference>
<dbReference type="InterPro" id="IPR002330">
    <property type="entry name" value="Lipo_Lipase"/>
</dbReference>
<comment type="similarity">
    <text evidence="3 13">Belongs to the AB hydrolase superfamily. Lipase family.</text>
</comment>
<comment type="caution">
    <text evidence="16">The sequence shown here is derived from an EMBL/GenBank/DDBJ whole genome shotgun (WGS) entry which is preliminary data.</text>
</comment>
<dbReference type="FunFam" id="3.40.50.1820:FF:000441">
    <property type="entry name" value="Lipoprotein lipase"/>
    <property type="match status" value="1"/>
</dbReference>
<evidence type="ECO:0000256" key="12">
    <source>
        <dbReference type="PROSITE-ProRule" id="PRU00152"/>
    </source>
</evidence>
<dbReference type="InterPro" id="IPR001024">
    <property type="entry name" value="PLAT/LH2_dom"/>
</dbReference>
<dbReference type="InterPro" id="IPR029058">
    <property type="entry name" value="AB_hydrolase_fold"/>
</dbReference>
<keyword evidence="17" id="KW-1185">Reference proteome</keyword>
<evidence type="ECO:0000256" key="8">
    <source>
        <dbReference type="ARBA" id="ARBA00022801"/>
    </source>
</evidence>
<dbReference type="SUPFAM" id="SSF49723">
    <property type="entry name" value="Lipase/lipooxygenase domain (PLAT/LH2 domain)"/>
    <property type="match status" value="1"/>
</dbReference>
<comment type="catalytic activity">
    <reaction evidence="1">
        <text>a triacylglycerol + H2O = a diacylglycerol + a fatty acid + H(+)</text>
        <dbReference type="Rhea" id="RHEA:12044"/>
        <dbReference type="ChEBI" id="CHEBI:15377"/>
        <dbReference type="ChEBI" id="CHEBI:15378"/>
        <dbReference type="ChEBI" id="CHEBI:17855"/>
        <dbReference type="ChEBI" id="CHEBI:18035"/>
        <dbReference type="ChEBI" id="CHEBI:28868"/>
        <dbReference type="EC" id="3.1.1.3"/>
    </reaction>
</comment>
<dbReference type="PANTHER" id="PTHR11610:SF13">
    <property type="entry name" value="ENDOTHELIAL LIPASE"/>
    <property type="match status" value="1"/>
</dbReference>
<evidence type="ECO:0000256" key="11">
    <source>
        <dbReference type="ARBA" id="ARBA00023180"/>
    </source>
</evidence>
<sequence length="861" mass="97199">MNDIMLSFWIFINCLIVAGLASYGRGENALLKDGEDAFGDTSTSNESLHYLIKYNMRKSLDLDQDGCYLQVGRKECLTECGFNATAKTIFIIHGWTMSGMFEIWMHSLVSAVIQRETEANVVIVDWISLAHRLYPDAVNHTQRVGLSIADMLNWLQDEHYLSLSNVHLIGYSLGAHVAGYAGTNVRGSLGRITGLDPAGPMFEGVEEGNRLSPDDADFVDVLHTYTREALGMSIGIQQPIGDIDIYPNGGDVQPGCSLGDVLTVAGNFMEVVKCEHERAVHLFVDSLMNRDHMSFAFQCTGPDRFKKGICLSCRKNRCNNIGYNAKKMRKRRNSKMYLKTRADTPFGGYHYQMKMHIFNRKNSDGADPTLHVKLYGSHNDTESLYVDVPNGMGLNLTNTFLVFTEEIGDLLNITLSWEGVSDSWNSVWKTIKHSFWSTNKTPVLEVRRIRVKAGETQKMFTFCAHNKTEISPGESLSFGKCRDGWEVKPKKRASLKHRISMPVAAGILLVAVPYSISLAAQWLYGWPNKPGCRKYIEALRPRRIYCLTRAVLETLKYLQYGKLYFQWKLWYKNDENRKHYEKGITFGRRSNKLDLYHCPTGGRGPGDKPVPLVVFIYGGAWGSGDRSIYCLLARQMAEELGATVVCPDYCTYPKGNVLCMIQDITDCLVWARENDKKFNFDKDNIVLIGHSAGAHLLALAILFLIDGREELFMEAGMQRDIAMAIRGLIGLSGVYNIVDHYEHEQMRAVEYVSTMHKAMNGVHNFPYYSPEHILNTFSPDKLERVPPVSLLHGTNDIIVPSESSAKFFELLTSLSVRTTLYLLPNIDHTEIVTDLMAPDRRFYHAVYGCVKQEYSKLMGAC</sequence>
<keyword evidence="7" id="KW-0732">Signal</keyword>
<dbReference type="Gene3D" id="2.60.60.20">
    <property type="entry name" value="PLAT/LH2 domain"/>
    <property type="match status" value="1"/>
</dbReference>
<dbReference type="CDD" id="cd00707">
    <property type="entry name" value="Pancreat_lipase_like"/>
    <property type="match status" value="1"/>
</dbReference>
<dbReference type="Pfam" id="PF01477">
    <property type="entry name" value="PLAT"/>
    <property type="match status" value="1"/>
</dbReference>
<evidence type="ECO:0000256" key="14">
    <source>
        <dbReference type="SAM" id="Phobius"/>
    </source>
</evidence>
<evidence type="ECO:0000256" key="7">
    <source>
        <dbReference type="ARBA" id="ARBA00022729"/>
    </source>
</evidence>
<dbReference type="InterPro" id="IPR013818">
    <property type="entry name" value="Lipase"/>
</dbReference>
<dbReference type="Pfam" id="PF20434">
    <property type="entry name" value="BD-FAE"/>
    <property type="match status" value="1"/>
</dbReference>
<keyword evidence="14" id="KW-1133">Transmembrane helix</keyword>
<dbReference type="InterPro" id="IPR036392">
    <property type="entry name" value="PLAT/LH2_dom_sf"/>
</dbReference>
<keyword evidence="14" id="KW-0472">Membrane</keyword>
<evidence type="ECO:0000256" key="4">
    <source>
        <dbReference type="ARBA" id="ARBA00013279"/>
    </source>
</evidence>
<protein>
    <recommendedName>
        <fullName evidence="4">triacylglycerol lipase</fullName>
        <ecNumber evidence="4">3.1.1.3</ecNumber>
    </recommendedName>
</protein>
<evidence type="ECO:0000256" key="2">
    <source>
        <dbReference type="ARBA" id="ARBA00004613"/>
    </source>
</evidence>
<keyword evidence="5" id="KW-0964">Secreted</keyword>
<keyword evidence="6" id="KW-0358">Heparin-binding</keyword>
<name>A0A9Q0EDF5_9TELE</name>
<evidence type="ECO:0000256" key="3">
    <source>
        <dbReference type="ARBA" id="ARBA00010701"/>
    </source>
</evidence>
<dbReference type="PRINTS" id="PR00821">
    <property type="entry name" value="TAGLIPASE"/>
</dbReference>
<comment type="subcellular location">
    <subcellularLocation>
        <location evidence="2">Secreted</location>
    </subcellularLocation>
</comment>
<evidence type="ECO:0000256" key="6">
    <source>
        <dbReference type="ARBA" id="ARBA00022674"/>
    </source>
</evidence>
<dbReference type="EMBL" id="JANIIK010000044">
    <property type="protein sequence ID" value="KAJ3603543.1"/>
    <property type="molecule type" value="Genomic_DNA"/>
</dbReference>
<evidence type="ECO:0000256" key="13">
    <source>
        <dbReference type="RuleBase" id="RU004262"/>
    </source>
</evidence>
<keyword evidence="8" id="KW-0378">Hydrolase</keyword>
<keyword evidence="14" id="KW-0812">Transmembrane</keyword>
<dbReference type="Pfam" id="PF00151">
    <property type="entry name" value="Lipase"/>
    <property type="match status" value="1"/>
</dbReference>
<dbReference type="FunFam" id="2.60.60.20:FF:000010">
    <property type="entry name" value="hepatic triacylglycerol lipase"/>
    <property type="match status" value="1"/>
</dbReference>
<gene>
    <name evidence="16" type="ORF">NHX12_028288</name>
</gene>
<evidence type="ECO:0000313" key="17">
    <source>
        <dbReference type="Proteomes" id="UP001148018"/>
    </source>
</evidence>
<feature type="transmembrane region" description="Helical" evidence="14">
    <location>
        <begin position="499"/>
        <end position="524"/>
    </location>
</feature>
<feature type="domain" description="PLAT" evidence="15">
    <location>
        <begin position="349"/>
        <end position="482"/>
    </location>
</feature>
<comment type="caution">
    <text evidence="12">Lacks conserved residue(s) required for the propagation of feature annotation.</text>
</comment>
<accession>A0A9Q0EDF5</accession>
<dbReference type="PROSITE" id="PS50095">
    <property type="entry name" value="PLAT"/>
    <property type="match status" value="1"/>
</dbReference>
<dbReference type="GO" id="GO:0005615">
    <property type="term" value="C:extracellular space"/>
    <property type="evidence" value="ECO:0007669"/>
    <property type="project" value="TreeGrafter"/>
</dbReference>
<dbReference type="InterPro" id="IPR033906">
    <property type="entry name" value="Lipase_N"/>
</dbReference>